<dbReference type="GO" id="GO:1990904">
    <property type="term" value="C:ribonucleoprotein complex"/>
    <property type="evidence" value="ECO:0007669"/>
    <property type="project" value="UniProtKB-KW"/>
</dbReference>
<evidence type="ECO:0000256" key="1">
    <source>
        <dbReference type="ARBA" id="ARBA00022980"/>
    </source>
</evidence>
<protein>
    <recommendedName>
        <fullName evidence="6">40S ribosomal protein S12</fullName>
    </recommendedName>
</protein>
<proteinExistence type="predicted"/>
<evidence type="ECO:0008006" key="6">
    <source>
        <dbReference type="Google" id="ProtNLM"/>
    </source>
</evidence>
<keyword evidence="2" id="KW-0687">Ribonucleoprotein</keyword>
<dbReference type="Gene3D" id="3.30.1330.30">
    <property type="match status" value="1"/>
</dbReference>
<comment type="caution">
    <text evidence="4">The sequence shown here is derived from an EMBL/GenBank/DDBJ whole genome shotgun (WGS) entry which is preliminary data.</text>
</comment>
<organism evidence="4 5">
    <name type="scientific">Balaenoptera physalus</name>
    <name type="common">Fin whale</name>
    <name type="synonym">Balaena physalus</name>
    <dbReference type="NCBI Taxonomy" id="9770"/>
    <lineage>
        <taxon>Eukaryota</taxon>
        <taxon>Metazoa</taxon>
        <taxon>Chordata</taxon>
        <taxon>Craniata</taxon>
        <taxon>Vertebrata</taxon>
        <taxon>Euteleostomi</taxon>
        <taxon>Mammalia</taxon>
        <taxon>Eutheria</taxon>
        <taxon>Laurasiatheria</taxon>
        <taxon>Artiodactyla</taxon>
        <taxon>Whippomorpha</taxon>
        <taxon>Cetacea</taxon>
        <taxon>Mysticeti</taxon>
        <taxon>Balaenopteridae</taxon>
        <taxon>Balaenoptera</taxon>
    </lineage>
</organism>
<keyword evidence="1" id="KW-0689">Ribosomal protein</keyword>
<dbReference type="Proteomes" id="UP000437017">
    <property type="component" value="Unassembled WGS sequence"/>
</dbReference>
<accession>A0A643CFY6</accession>
<dbReference type="SUPFAM" id="SSF55315">
    <property type="entry name" value="L30e-like"/>
    <property type="match status" value="1"/>
</dbReference>
<dbReference type="EMBL" id="SGJD01001609">
    <property type="protein sequence ID" value="KAB0399157.1"/>
    <property type="molecule type" value="Genomic_DNA"/>
</dbReference>
<evidence type="ECO:0000313" key="5">
    <source>
        <dbReference type="Proteomes" id="UP000437017"/>
    </source>
</evidence>
<evidence type="ECO:0000256" key="2">
    <source>
        <dbReference type="ARBA" id="ARBA00023274"/>
    </source>
</evidence>
<name>A0A643CFY6_BALPH</name>
<sequence length="117" mass="12718">MAEEGIVAGDGMDVSAALREVLIPPSPTKAESAKLPRPQPSAKPVSVRLRPTGGAHARQAAEHQINLIKVHDNKDLGKWAGLWKADREGKLQRNCVVVKEDGKESDAIDVNQRLLRI</sequence>
<gene>
    <name evidence="4" type="ORF">E2I00_003544</name>
</gene>
<feature type="region of interest" description="Disordered" evidence="3">
    <location>
        <begin position="25"/>
        <end position="56"/>
    </location>
</feature>
<dbReference type="OrthoDB" id="10249311at2759"/>
<evidence type="ECO:0000313" key="4">
    <source>
        <dbReference type="EMBL" id="KAB0399157.1"/>
    </source>
</evidence>
<dbReference type="InterPro" id="IPR029064">
    <property type="entry name" value="Ribosomal_eL30-like_sf"/>
</dbReference>
<reference evidence="4 5" key="1">
    <citation type="journal article" date="2019" name="PLoS ONE">
        <title>Genomic analyses reveal an absence of contemporary introgressive admixture between fin whales and blue whales, despite known hybrids.</title>
        <authorList>
            <person name="Westbury M.V."/>
            <person name="Petersen B."/>
            <person name="Lorenzen E.D."/>
        </authorList>
    </citation>
    <scope>NUCLEOTIDE SEQUENCE [LARGE SCALE GENOMIC DNA]</scope>
    <source>
        <strain evidence="4">FinWhale-01</strain>
    </source>
</reference>
<keyword evidence="5" id="KW-1185">Reference proteome</keyword>
<evidence type="ECO:0000256" key="3">
    <source>
        <dbReference type="SAM" id="MobiDB-lite"/>
    </source>
</evidence>
<dbReference type="PANTHER" id="PTHR11843">
    <property type="entry name" value="40S RIBOSOMAL PROTEIN S12"/>
    <property type="match status" value="1"/>
</dbReference>
<dbReference type="GO" id="GO:0005840">
    <property type="term" value="C:ribosome"/>
    <property type="evidence" value="ECO:0007669"/>
    <property type="project" value="UniProtKB-KW"/>
</dbReference>
<dbReference type="AlphaFoldDB" id="A0A643CFY6"/>